<dbReference type="Gene3D" id="1.10.3380.10">
    <property type="entry name" value="Sec63 N-terminal domain-like domain"/>
    <property type="match status" value="1"/>
</dbReference>
<dbReference type="SUPFAM" id="SSF158702">
    <property type="entry name" value="Sec63 N-terminal domain-like"/>
    <property type="match status" value="1"/>
</dbReference>
<dbReference type="PANTHER" id="PTHR47835">
    <property type="entry name" value="HFM1, ATP DEPENDENT DNA HELICASE HOMOLOG"/>
    <property type="match status" value="1"/>
</dbReference>
<evidence type="ECO:0000313" key="2">
    <source>
        <dbReference type="WBParaSite" id="MCU_005124-RA"/>
    </source>
</evidence>
<organism evidence="2">
    <name type="scientific">Mesocestoides corti</name>
    <name type="common">Flatworm</name>
    <dbReference type="NCBI Taxonomy" id="53468"/>
    <lineage>
        <taxon>Eukaryota</taxon>
        <taxon>Metazoa</taxon>
        <taxon>Spiralia</taxon>
        <taxon>Lophotrochozoa</taxon>
        <taxon>Platyhelminthes</taxon>
        <taxon>Cestoda</taxon>
        <taxon>Eucestoda</taxon>
        <taxon>Cyclophyllidea</taxon>
        <taxon>Mesocestoididae</taxon>
        <taxon>Mesocestoides</taxon>
    </lineage>
</organism>
<reference evidence="2" key="1">
    <citation type="submission" date="2019-11" db="UniProtKB">
        <authorList>
            <consortium name="WormBaseParasite"/>
        </authorList>
    </citation>
    <scope>IDENTIFICATION</scope>
</reference>
<feature type="domain" description="SEC63" evidence="1">
    <location>
        <begin position="4"/>
        <end position="108"/>
    </location>
</feature>
<dbReference type="PANTHER" id="PTHR47835:SF3">
    <property type="entry name" value="HELICASE FOR MEIOSIS 1"/>
    <property type="match status" value="1"/>
</dbReference>
<protein>
    <submittedName>
        <fullName evidence="2">SEC63 domain-containing protein</fullName>
    </submittedName>
</protein>
<dbReference type="GO" id="GO:0016787">
    <property type="term" value="F:hydrolase activity"/>
    <property type="evidence" value="ECO:0007669"/>
    <property type="project" value="UniProtKB-KW"/>
</dbReference>
<name>A0A5K3F2X8_MESCO</name>
<dbReference type="Pfam" id="PF02889">
    <property type="entry name" value="Sec63"/>
    <property type="match status" value="1"/>
</dbReference>
<dbReference type="WBParaSite" id="MCU_005124-RA">
    <property type="protein sequence ID" value="MCU_005124-RA"/>
    <property type="gene ID" value="MCU_005124"/>
</dbReference>
<dbReference type="AlphaFoldDB" id="A0A5K3F2X8"/>
<accession>A0A5K3F2X8</accession>
<proteinExistence type="predicted"/>
<evidence type="ECO:0000259" key="1">
    <source>
        <dbReference type="Pfam" id="PF02889"/>
    </source>
</evidence>
<dbReference type="InterPro" id="IPR052247">
    <property type="entry name" value="Meiotic_Crossover_Helicase"/>
</dbReference>
<dbReference type="GO" id="GO:0051321">
    <property type="term" value="P:meiotic cell cycle"/>
    <property type="evidence" value="ECO:0007669"/>
    <property type="project" value="UniProtKB-KW"/>
</dbReference>
<sequence length="189" mass="20570">MCEHFLSFTTVESFLRLTGTETLIDLIHYIAGCAEMQEISIRSQEKSQLNQINKAVGVKRLRYPTKGRITSAQLKVVTLLQAELNDFIVLDSSLHQESSRIIKIFTRCAVGLRNLLWGASSSGGDAGSDNQLDANPAPASSGFSCMAHVIELAKSVSYRLWADAPLASLRQLPDLGKDYANQLSGAGIV</sequence>
<dbReference type="GO" id="GO:0043138">
    <property type="term" value="F:3'-5' DNA helicase activity"/>
    <property type="evidence" value="ECO:0007669"/>
    <property type="project" value="UniProtKB-EC"/>
</dbReference>
<dbReference type="InterPro" id="IPR004179">
    <property type="entry name" value="Sec63-dom"/>
</dbReference>